<dbReference type="EMBL" id="MCGN01000002">
    <property type="protein sequence ID" value="ORZ01419.1"/>
    <property type="molecule type" value="Genomic_DNA"/>
</dbReference>
<feature type="region of interest" description="Disordered" evidence="1">
    <location>
        <begin position="1"/>
        <end position="60"/>
    </location>
</feature>
<dbReference type="OrthoDB" id="2213137at2759"/>
<accession>A0A1X2HQ19</accession>
<feature type="compositionally biased region" description="Acidic residues" evidence="1">
    <location>
        <begin position="50"/>
        <end position="60"/>
    </location>
</feature>
<protein>
    <submittedName>
        <fullName evidence="3">Uncharacterized protein</fullName>
    </submittedName>
</protein>
<keyword evidence="4" id="KW-1185">Reference proteome</keyword>
<feature type="transmembrane region" description="Helical" evidence="2">
    <location>
        <begin position="146"/>
        <end position="169"/>
    </location>
</feature>
<evidence type="ECO:0000256" key="2">
    <source>
        <dbReference type="SAM" id="Phobius"/>
    </source>
</evidence>
<evidence type="ECO:0000313" key="4">
    <source>
        <dbReference type="Proteomes" id="UP000242180"/>
    </source>
</evidence>
<organism evidence="3 4">
    <name type="scientific">Syncephalastrum racemosum</name>
    <name type="common">Filamentous fungus</name>
    <dbReference type="NCBI Taxonomy" id="13706"/>
    <lineage>
        <taxon>Eukaryota</taxon>
        <taxon>Fungi</taxon>
        <taxon>Fungi incertae sedis</taxon>
        <taxon>Mucoromycota</taxon>
        <taxon>Mucoromycotina</taxon>
        <taxon>Mucoromycetes</taxon>
        <taxon>Mucorales</taxon>
        <taxon>Syncephalastraceae</taxon>
        <taxon>Syncephalastrum</taxon>
    </lineage>
</organism>
<proteinExistence type="predicted"/>
<keyword evidence="2" id="KW-0472">Membrane</keyword>
<dbReference type="InParanoid" id="A0A1X2HQ19"/>
<sequence length="172" mass="19355">MSSAHSNKSEATTMATEQHQLDQVETGKGNHHGRPLDHSHEEVEKSATHDDEDDENENENEFSTADYFLETGAFPALASLDPIARTMTAQTQHSIRTARSRRASRPMVGDPEKQDKLYEGSEQIEEEQVAVWDQPWPTEGWRNPGWLVVLGTFLVNFVVAGNSFSWGVFQEL</sequence>
<dbReference type="STRING" id="13706.A0A1X2HQ19"/>
<keyword evidence="2" id="KW-0812">Transmembrane</keyword>
<keyword evidence="2" id="KW-1133">Transmembrane helix</keyword>
<feature type="compositionally biased region" description="Basic and acidic residues" evidence="1">
    <location>
        <begin position="34"/>
        <end position="49"/>
    </location>
</feature>
<feature type="compositionally biased region" description="Polar residues" evidence="1">
    <location>
        <begin position="1"/>
        <end position="23"/>
    </location>
</feature>
<dbReference type="AlphaFoldDB" id="A0A1X2HQ19"/>
<gene>
    <name evidence="3" type="ORF">BCR43DRAFT_178421</name>
</gene>
<comment type="caution">
    <text evidence="3">The sequence shown here is derived from an EMBL/GenBank/DDBJ whole genome shotgun (WGS) entry which is preliminary data.</text>
</comment>
<dbReference type="Proteomes" id="UP000242180">
    <property type="component" value="Unassembled WGS sequence"/>
</dbReference>
<evidence type="ECO:0000256" key="1">
    <source>
        <dbReference type="SAM" id="MobiDB-lite"/>
    </source>
</evidence>
<evidence type="ECO:0000313" key="3">
    <source>
        <dbReference type="EMBL" id="ORZ01419.1"/>
    </source>
</evidence>
<reference evidence="3 4" key="1">
    <citation type="submission" date="2016-07" db="EMBL/GenBank/DDBJ databases">
        <title>Pervasive Adenine N6-methylation of Active Genes in Fungi.</title>
        <authorList>
            <consortium name="DOE Joint Genome Institute"/>
            <person name="Mondo S.J."/>
            <person name="Dannebaum R.O."/>
            <person name="Kuo R.C."/>
            <person name="Labutti K."/>
            <person name="Haridas S."/>
            <person name="Kuo A."/>
            <person name="Salamov A."/>
            <person name="Ahrendt S.R."/>
            <person name="Lipzen A."/>
            <person name="Sullivan W."/>
            <person name="Andreopoulos W.B."/>
            <person name="Clum A."/>
            <person name="Lindquist E."/>
            <person name="Daum C."/>
            <person name="Ramamoorthy G.K."/>
            <person name="Gryganskyi A."/>
            <person name="Culley D."/>
            <person name="Magnuson J.K."/>
            <person name="James T.Y."/>
            <person name="O'Malley M.A."/>
            <person name="Stajich J.E."/>
            <person name="Spatafora J.W."/>
            <person name="Visel A."/>
            <person name="Grigoriev I.V."/>
        </authorList>
    </citation>
    <scope>NUCLEOTIDE SEQUENCE [LARGE SCALE GENOMIC DNA]</scope>
    <source>
        <strain evidence="3 4">NRRL 2496</strain>
    </source>
</reference>
<feature type="region of interest" description="Disordered" evidence="1">
    <location>
        <begin position="88"/>
        <end position="114"/>
    </location>
</feature>
<name>A0A1X2HQ19_SYNRA</name>